<gene>
    <name evidence="1" type="ORF">Tco_1081289</name>
</gene>
<reference evidence="1" key="2">
    <citation type="submission" date="2022-01" db="EMBL/GenBank/DDBJ databases">
        <authorList>
            <person name="Yamashiro T."/>
            <person name="Shiraishi A."/>
            <person name="Satake H."/>
            <person name="Nakayama K."/>
        </authorList>
    </citation>
    <scope>NUCLEOTIDE SEQUENCE</scope>
</reference>
<dbReference type="Proteomes" id="UP001151760">
    <property type="component" value="Unassembled WGS sequence"/>
</dbReference>
<name>A0ABQ5HYG2_9ASTR</name>
<keyword evidence="2" id="KW-1185">Reference proteome</keyword>
<sequence>MSKICMNMLASKGNVPDVRKVDIYICKPCGLGKQKNLSFIMSIKKRKLQRSCGRYNANLQVKCLKFDNGGEYSS</sequence>
<organism evidence="1 2">
    <name type="scientific">Tanacetum coccineum</name>
    <dbReference type="NCBI Taxonomy" id="301880"/>
    <lineage>
        <taxon>Eukaryota</taxon>
        <taxon>Viridiplantae</taxon>
        <taxon>Streptophyta</taxon>
        <taxon>Embryophyta</taxon>
        <taxon>Tracheophyta</taxon>
        <taxon>Spermatophyta</taxon>
        <taxon>Magnoliopsida</taxon>
        <taxon>eudicotyledons</taxon>
        <taxon>Gunneridae</taxon>
        <taxon>Pentapetalae</taxon>
        <taxon>asterids</taxon>
        <taxon>campanulids</taxon>
        <taxon>Asterales</taxon>
        <taxon>Asteraceae</taxon>
        <taxon>Asteroideae</taxon>
        <taxon>Anthemideae</taxon>
        <taxon>Anthemidinae</taxon>
        <taxon>Tanacetum</taxon>
    </lineage>
</organism>
<accession>A0ABQ5HYG2</accession>
<evidence type="ECO:0000313" key="2">
    <source>
        <dbReference type="Proteomes" id="UP001151760"/>
    </source>
</evidence>
<protein>
    <submittedName>
        <fullName evidence="1">Uncharacterized protein</fullName>
    </submittedName>
</protein>
<dbReference type="EMBL" id="BQNB010020110">
    <property type="protein sequence ID" value="GJT92444.1"/>
    <property type="molecule type" value="Genomic_DNA"/>
</dbReference>
<proteinExistence type="predicted"/>
<evidence type="ECO:0000313" key="1">
    <source>
        <dbReference type="EMBL" id="GJT92444.1"/>
    </source>
</evidence>
<reference evidence="1" key="1">
    <citation type="journal article" date="2022" name="Int. J. Mol. Sci.">
        <title>Draft Genome of Tanacetum Coccineum: Genomic Comparison of Closely Related Tanacetum-Family Plants.</title>
        <authorList>
            <person name="Yamashiro T."/>
            <person name="Shiraishi A."/>
            <person name="Nakayama K."/>
            <person name="Satake H."/>
        </authorList>
    </citation>
    <scope>NUCLEOTIDE SEQUENCE</scope>
</reference>
<comment type="caution">
    <text evidence="1">The sequence shown here is derived from an EMBL/GenBank/DDBJ whole genome shotgun (WGS) entry which is preliminary data.</text>
</comment>